<reference evidence="2 3" key="1">
    <citation type="journal article" date="2018" name="Elife">
        <title>Firefly genomes illuminate parallel origins of bioluminescence in beetles.</title>
        <authorList>
            <person name="Fallon T.R."/>
            <person name="Lower S.E."/>
            <person name="Chang C.H."/>
            <person name="Bessho-Uehara M."/>
            <person name="Martin G.J."/>
            <person name="Bewick A.J."/>
            <person name="Behringer M."/>
            <person name="Debat H.J."/>
            <person name="Wong I."/>
            <person name="Day J.C."/>
            <person name="Suvorov A."/>
            <person name="Silva C.J."/>
            <person name="Stanger-Hall K.F."/>
            <person name="Hall D.W."/>
            <person name="Schmitz R.J."/>
            <person name="Nelson D.R."/>
            <person name="Lewis S.M."/>
            <person name="Shigenobu S."/>
            <person name="Bybee S.M."/>
            <person name="Larracuente A.M."/>
            <person name="Oba Y."/>
            <person name="Weng J.K."/>
        </authorList>
    </citation>
    <scope>NUCLEOTIDE SEQUENCE [LARGE SCALE GENOMIC DNA]</scope>
    <source>
        <strain evidence="2">1611_PpyrPB1</strain>
        <tissue evidence="2">Whole body</tissue>
    </source>
</reference>
<protein>
    <submittedName>
        <fullName evidence="2">Uncharacterized protein</fullName>
    </submittedName>
</protein>
<name>A0A5N4B5S3_PHOPY</name>
<proteinExistence type="predicted"/>
<evidence type="ECO:0000313" key="2">
    <source>
        <dbReference type="EMBL" id="KAB0804906.1"/>
    </source>
</evidence>
<keyword evidence="3" id="KW-1185">Reference proteome</keyword>
<evidence type="ECO:0000313" key="3">
    <source>
        <dbReference type="Proteomes" id="UP000327044"/>
    </source>
</evidence>
<evidence type="ECO:0000256" key="1">
    <source>
        <dbReference type="SAM" id="MobiDB-lite"/>
    </source>
</evidence>
<feature type="compositionally biased region" description="Acidic residues" evidence="1">
    <location>
        <begin position="40"/>
        <end position="52"/>
    </location>
</feature>
<feature type="region of interest" description="Disordered" evidence="1">
    <location>
        <begin position="1"/>
        <end position="100"/>
    </location>
</feature>
<sequence length="156" mass="17571">MESNGTENQKKLDKPEPQQNQSPEDLAVQLQTQPSQMQLEDSDDDVEYVDENVEVKNGSGNDDDNESPLKVRPVPLPSQPSAPVLDLSGKPEPAGDFFERPDPNKLTLFFKYHPKVPAAQNDLPFNSEKAFVRKNKTKRIWLSYSEVRKALFCTGV</sequence>
<organism evidence="2 3">
    <name type="scientific">Photinus pyralis</name>
    <name type="common">Common eastern firefly</name>
    <name type="synonym">Lampyris pyralis</name>
    <dbReference type="NCBI Taxonomy" id="7054"/>
    <lineage>
        <taxon>Eukaryota</taxon>
        <taxon>Metazoa</taxon>
        <taxon>Ecdysozoa</taxon>
        <taxon>Arthropoda</taxon>
        <taxon>Hexapoda</taxon>
        <taxon>Insecta</taxon>
        <taxon>Pterygota</taxon>
        <taxon>Neoptera</taxon>
        <taxon>Endopterygota</taxon>
        <taxon>Coleoptera</taxon>
        <taxon>Polyphaga</taxon>
        <taxon>Elateriformia</taxon>
        <taxon>Elateroidea</taxon>
        <taxon>Lampyridae</taxon>
        <taxon>Lampyrinae</taxon>
        <taxon>Photinus</taxon>
    </lineage>
</organism>
<dbReference type="Proteomes" id="UP000327044">
    <property type="component" value="Unassembled WGS sequence"/>
</dbReference>
<dbReference type="EMBL" id="VVIM01000001">
    <property type="protein sequence ID" value="KAB0804906.1"/>
    <property type="molecule type" value="Genomic_DNA"/>
</dbReference>
<gene>
    <name evidence="2" type="ORF">PPYR_01876</name>
</gene>
<comment type="caution">
    <text evidence="2">The sequence shown here is derived from an EMBL/GenBank/DDBJ whole genome shotgun (WGS) entry which is preliminary data.</text>
</comment>
<feature type="compositionally biased region" description="Polar residues" evidence="1">
    <location>
        <begin position="17"/>
        <end position="39"/>
    </location>
</feature>
<dbReference type="AlphaFoldDB" id="A0A5N4B5S3"/>
<dbReference type="InParanoid" id="A0A5N4B5S3"/>
<accession>A0A5N4B5S3</accession>